<comment type="similarity">
    <text evidence="2 6">Belongs to the major facilitator superfamily. Proton-dependent oligopeptide transporter (POT/PTR) (TC 2.A.17) family.</text>
</comment>
<evidence type="ECO:0000313" key="10">
    <source>
        <dbReference type="Proteomes" id="UP001498398"/>
    </source>
</evidence>
<organism evidence="9 10">
    <name type="scientific">Marasmiellus scandens</name>
    <dbReference type="NCBI Taxonomy" id="2682957"/>
    <lineage>
        <taxon>Eukaryota</taxon>
        <taxon>Fungi</taxon>
        <taxon>Dikarya</taxon>
        <taxon>Basidiomycota</taxon>
        <taxon>Agaricomycotina</taxon>
        <taxon>Agaricomycetes</taxon>
        <taxon>Agaricomycetidae</taxon>
        <taxon>Agaricales</taxon>
        <taxon>Marasmiineae</taxon>
        <taxon>Omphalotaceae</taxon>
        <taxon>Marasmiellus</taxon>
    </lineage>
</organism>
<dbReference type="EMBL" id="JBANRG010000031">
    <property type="protein sequence ID" value="KAK7451239.1"/>
    <property type="molecule type" value="Genomic_DNA"/>
</dbReference>
<evidence type="ECO:0000256" key="4">
    <source>
        <dbReference type="ARBA" id="ARBA00022989"/>
    </source>
</evidence>
<dbReference type="InterPro" id="IPR036259">
    <property type="entry name" value="MFS_trans_sf"/>
</dbReference>
<keyword evidence="10" id="KW-1185">Reference proteome</keyword>
<reference evidence="9 10" key="1">
    <citation type="submission" date="2024-01" db="EMBL/GenBank/DDBJ databases">
        <title>A draft genome for the cacao thread blight pathogen Marasmiellus scandens.</title>
        <authorList>
            <person name="Baruah I.K."/>
            <person name="Leung J."/>
            <person name="Bukari Y."/>
            <person name="Amoako-Attah I."/>
            <person name="Meinhardt L.W."/>
            <person name="Bailey B.A."/>
            <person name="Cohen S.P."/>
        </authorList>
    </citation>
    <scope>NUCLEOTIDE SEQUENCE [LARGE SCALE GENOMIC DNA]</scope>
    <source>
        <strain evidence="9 10">GH-19</strain>
    </source>
</reference>
<feature type="transmembrane region" description="Helical" evidence="8">
    <location>
        <begin position="267"/>
        <end position="288"/>
    </location>
</feature>
<feature type="transmembrane region" description="Helical" evidence="8">
    <location>
        <begin position="441"/>
        <end position="463"/>
    </location>
</feature>
<keyword evidence="4 8" id="KW-1133">Transmembrane helix</keyword>
<feature type="compositionally biased region" description="Basic and acidic residues" evidence="7">
    <location>
        <begin position="16"/>
        <end position="27"/>
    </location>
</feature>
<keyword evidence="3 6" id="KW-0812">Transmembrane</keyword>
<dbReference type="Pfam" id="PF00854">
    <property type="entry name" value="PTR2"/>
    <property type="match status" value="1"/>
</dbReference>
<comment type="subcellular location">
    <subcellularLocation>
        <location evidence="1 6">Membrane</location>
        <topology evidence="1 6">Multi-pass membrane protein</topology>
    </subcellularLocation>
</comment>
<feature type="transmembrane region" description="Helical" evidence="8">
    <location>
        <begin position="526"/>
        <end position="550"/>
    </location>
</feature>
<evidence type="ECO:0000256" key="6">
    <source>
        <dbReference type="RuleBase" id="RU003755"/>
    </source>
</evidence>
<feature type="region of interest" description="Disordered" evidence="7">
    <location>
        <begin position="1"/>
        <end position="38"/>
    </location>
</feature>
<feature type="transmembrane region" description="Helical" evidence="8">
    <location>
        <begin position="239"/>
        <end position="261"/>
    </location>
</feature>
<sequence>MTGQTIDQEPAAIFEAKQHGHPLEPEKIPPSPSHEGDSIELDGIHDGLEFPTEEERATLRRVSDSLPWSAYLIAIIEMAERFSFYGCSVVFTNYIQQPLASPTGAGGADGQAGALGRGQQTATGLTTFYQFWCYVTPLLGAYIADAHIGRFNTICIAVAITLVGHVLLIVSAVPGVIEKEGAIGAFVVAMIVMGFGTGLFKSNISPLVAEQYRRTKLFIRTEKSGERVIVDPSMTIARVYLYFYLFINVGALVGQITMTYAEKFVGFWLAFTLPTVVFLLCPIVLWAGRNRYIRSPPTGSVLATAMHLWSLAMKGRWSINPLTTYKNMRAPDFWENVKPSKLESQGKKPRWMTFDDLWVDEVDRGFKACAVFLWYPVWWLTYNQLNNNLVSQAATMSTHGLPNDVLSNLDPLALIIFIPICDFFIYPAFQRASINFSALKKICAGFFTGAAAMVWAAVVQHYIYKTNPCGYSAATCEDADGNPLVSPLNVWIQTGSYVLVAFSEIFASITGLEYAFTKAPKNMRSLVMAVFLFTSAVASALGEAFVSLSLDPLLVWNYGVMGVISFIGGFVFWASVYQLDKKEDELNNLATGHYENDEKHDHRA</sequence>
<accession>A0ABR1J8W5</accession>
<dbReference type="Gene3D" id="1.20.1250.20">
    <property type="entry name" value="MFS general substrate transporter like domains"/>
    <property type="match status" value="1"/>
</dbReference>
<evidence type="ECO:0008006" key="11">
    <source>
        <dbReference type="Google" id="ProtNLM"/>
    </source>
</evidence>
<gene>
    <name evidence="9" type="ORF">VKT23_012577</name>
</gene>
<name>A0ABR1J8W5_9AGAR</name>
<comment type="caution">
    <text evidence="9">The sequence shown here is derived from an EMBL/GenBank/DDBJ whole genome shotgun (WGS) entry which is preliminary data.</text>
</comment>
<evidence type="ECO:0000256" key="3">
    <source>
        <dbReference type="ARBA" id="ARBA00022692"/>
    </source>
</evidence>
<protein>
    <recommendedName>
        <fullName evidence="11">Peptide transporter PTR2A</fullName>
    </recommendedName>
</protein>
<dbReference type="SUPFAM" id="SSF103473">
    <property type="entry name" value="MFS general substrate transporter"/>
    <property type="match status" value="1"/>
</dbReference>
<evidence type="ECO:0000313" key="9">
    <source>
        <dbReference type="EMBL" id="KAK7451239.1"/>
    </source>
</evidence>
<feature type="transmembrane region" description="Helical" evidence="8">
    <location>
        <begin position="183"/>
        <end position="204"/>
    </location>
</feature>
<evidence type="ECO:0000256" key="5">
    <source>
        <dbReference type="ARBA" id="ARBA00023136"/>
    </source>
</evidence>
<feature type="transmembrane region" description="Helical" evidence="8">
    <location>
        <begin position="490"/>
        <end position="514"/>
    </location>
</feature>
<keyword evidence="5 8" id="KW-0472">Membrane</keyword>
<dbReference type="PROSITE" id="PS01023">
    <property type="entry name" value="PTR2_2"/>
    <property type="match status" value="1"/>
</dbReference>
<dbReference type="InterPro" id="IPR000109">
    <property type="entry name" value="POT_fam"/>
</dbReference>
<keyword evidence="6" id="KW-0813">Transport</keyword>
<dbReference type="Proteomes" id="UP001498398">
    <property type="component" value="Unassembled WGS sequence"/>
</dbReference>
<evidence type="ECO:0000256" key="2">
    <source>
        <dbReference type="ARBA" id="ARBA00005982"/>
    </source>
</evidence>
<feature type="transmembrane region" description="Helical" evidence="8">
    <location>
        <begin position="154"/>
        <end position="177"/>
    </location>
</feature>
<evidence type="ECO:0000256" key="7">
    <source>
        <dbReference type="SAM" id="MobiDB-lite"/>
    </source>
</evidence>
<feature type="transmembrane region" description="Helical" evidence="8">
    <location>
        <begin position="411"/>
        <end position="429"/>
    </location>
</feature>
<evidence type="ECO:0000256" key="8">
    <source>
        <dbReference type="SAM" id="Phobius"/>
    </source>
</evidence>
<evidence type="ECO:0000256" key="1">
    <source>
        <dbReference type="ARBA" id="ARBA00004141"/>
    </source>
</evidence>
<dbReference type="InterPro" id="IPR018456">
    <property type="entry name" value="PTR2_symporter_CS"/>
</dbReference>
<feature type="transmembrane region" description="Helical" evidence="8">
    <location>
        <begin position="556"/>
        <end position="577"/>
    </location>
</feature>
<proteinExistence type="inferred from homology"/>
<dbReference type="PANTHER" id="PTHR11654">
    <property type="entry name" value="OLIGOPEPTIDE TRANSPORTER-RELATED"/>
    <property type="match status" value="1"/>
</dbReference>